<protein>
    <recommendedName>
        <fullName evidence="4">HAUS augmin-like complex subunit 3 N-terminal domain-containing protein</fullName>
    </recommendedName>
</protein>
<gene>
    <name evidence="2" type="ORF">APUU_10833A</name>
</gene>
<feature type="compositionally biased region" description="Polar residues" evidence="1">
    <location>
        <begin position="368"/>
        <end position="387"/>
    </location>
</feature>
<dbReference type="RefSeq" id="XP_041550199.1">
    <property type="nucleotide sequence ID" value="XM_041705185.1"/>
</dbReference>
<feature type="region of interest" description="Disordered" evidence="1">
    <location>
        <begin position="115"/>
        <end position="142"/>
    </location>
</feature>
<feature type="region of interest" description="Disordered" evidence="1">
    <location>
        <begin position="357"/>
        <end position="387"/>
    </location>
</feature>
<dbReference type="EMBL" id="AP024443">
    <property type="protein sequence ID" value="BCS18005.1"/>
    <property type="molecule type" value="Genomic_DNA"/>
</dbReference>
<evidence type="ECO:0000256" key="1">
    <source>
        <dbReference type="SAM" id="MobiDB-lite"/>
    </source>
</evidence>
<dbReference type="KEGG" id="apuu:APUU_10833A"/>
<dbReference type="OrthoDB" id="1699231at2759"/>
<name>A0A7R7XB42_9EURO</name>
<evidence type="ECO:0008006" key="4">
    <source>
        <dbReference type="Google" id="ProtNLM"/>
    </source>
</evidence>
<organism evidence="2 3">
    <name type="scientific">Aspergillus puulaauensis</name>
    <dbReference type="NCBI Taxonomy" id="1220207"/>
    <lineage>
        <taxon>Eukaryota</taxon>
        <taxon>Fungi</taxon>
        <taxon>Dikarya</taxon>
        <taxon>Ascomycota</taxon>
        <taxon>Pezizomycotina</taxon>
        <taxon>Eurotiomycetes</taxon>
        <taxon>Eurotiomycetidae</taxon>
        <taxon>Eurotiales</taxon>
        <taxon>Aspergillaceae</taxon>
        <taxon>Aspergillus</taxon>
    </lineage>
</organism>
<sequence length="516" mass="58100">MDPSEVVISALKDRNTYPKRDEIAAAFHDTASSVKNAEWVQEHLHPDTLLSQEELKLYSKLEDSGTLRTLLAHANFDSTRPFLDGDLQGAIEVLNTSTAGIQKQTDILTSQYDVLSRQHKRNNDRESRQNREMERLRRKHDAERQNTVVALSELAHEFDANLKNEAEKSTMDGKKILSALATQLKKNDKLLPDLEALAARVKSSDGDASIMKRTSALSTALAQYVAEEIYCRLDRLYLERILNSSGSAADGQTNKEIEAAVGLEQEMESLYPEIDILADMSTKQQFVEPILRQLQNHHGELRIASHQRLDLILETITDMTTHRESLIATLQNWESFCATVETLASKYRSEVGDQILDSTSSRRETMRRFSSQPTPMTSQPGRQSDSFPESEALSLLLRRLGLTAEAVFRAEEVDGGIQSLFQQRQHMLDGLHGYAMASDSPLVAELLPTDQAIRLLFSSLEADSLCTASLSSVEHERSLSVLESKLSRIQKGIQNLNQDVVYQRDKNQEKFLEKWG</sequence>
<proteinExistence type="predicted"/>
<reference evidence="2" key="2">
    <citation type="submission" date="2021-02" db="EMBL/GenBank/DDBJ databases">
        <title>Aspergillus puulaauensis MK2 genome sequence.</title>
        <authorList>
            <person name="Futagami T."/>
            <person name="Mori K."/>
            <person name="Kadooka C."/>
            <person name="Tanaka T."/>
        </authorList>
    </citation>
    <scope>NUCLEOTIDE SEQUENCE</scope>
    <source>
        <strain evidence="2">MK2</strain>
    </source>
</reference>
<evidence type="ECO:0000313" key="2">
    <source>
        <dbReference type="EMBL" id="BCS18005.1"/>
    </source>
</evidence>
<dbReference type="AlphaFoldDB" id="A0A7R7XB42"/>
<evidence type="ECO:0000313" key="3">
    <source>
        <dbReference type="Proteomes" id="UP000654913"/>
    </source>
</evidence>
<dbReference type="GeneID" id="64968010"/>
<reference evidence="2" key="1">
    <citation type="submission" date="2021-01" db="EMBL/GenBank/DDBJ databases">
        <authorList>
            <consortium name="Aspergillus puulaauensis MK2 genome sequencing consortium"/>
            <person name="Kazuki M."/>
            <person name="Futagami T."/>
        </authorList>
    </citation>
    <scope>NUCLEOTIDE SEQUENCE</scope>
    <source>
        <strain evidence="2">MK2</strain>
    </source>
</reference>
<accession>A0A7R7XB42</accession>
<keyword evidence="3" id="KW-1185">Reference proteome</keyword>
<feature type="compositionally biased region" description="Basic and acidic residues" evidence="1">
    <location>
        <begin position="121"/>
        <end position="142"/>
    </location>
</feature>
<dbReference type="Proteomes" id="UP000654913">
    <property type="component" value="Chromosome 1"/>
</dbReference>